<feature type="domain" description="AMP-dependent synthetase/ligase" evidence="1">
    <location>
        <begin position="139"/>
        <end position="280"/>
    </location>
</feature>
<sequence length="415" mass="44581">MTGAGKFYDELETRDAATREREQMQALQQQIAHARENSEYFGQLLADVDPASITSREALATLPVTRKSDLIETQRNTPPLGGLNGLGMAQIANIFMSPGPIFEPGDIQGDYFRMGRAMWAAGFRPGDLVYNTFAYHMTPAGHMMESGARAVGCTVFPAGIGNTEMQLEAISTLKPRAYVGTPSFLRILLEKGREAGLDMSSIKVASVGGEALPPSLRTALQDLGVDTVIQSYGTADLGLVAYETDAMEGMTIDEGVIVEIVRPGTGDPVAPGEVGEVVVTTLNRTYPLIRFATGDMSALMEGESACGRTGPRIKGWMGRADQTAKVKGMFVHPGQVVSVQKRHSEIHKVRLVVTSEDNVDQMTLQCEVETGTADLQAAIEDSIQAQCKVRGSVAFVPVGSLANDGMVIEDARTYE</sequence>
<dbReference type="Pfam" id="PF00501">
    <property type="entry name" value="AMP-binding"/>
    <property type="match status" value="1"/>
</dbReference>
<dbReference type="RefSeq" id="WP_169562049.1">
    <property type="nucleotide sequence ID" value="NZ_BSNF01000010.1"/>
</dbReference>
<evidence type="ECO:0000259" key="1">
    <source>
        <dbReference type="Pfam" id="PF00501"/>
    </source>
</evidence>
<keyword evidence="3" id="KW-1185">Reference proteome</keyword>
<dbReference type="SUPFAM" id="SSF56801">
    <property type="entry name" value="Acetyl-CoA synthetase-like"/>
    <property type="match status" value="1"/>
</dbReference>
<comment type="caution">
    <text evidence="2">The sequence shown here is derived from an EMBL/GenBank/DDBJ whole genome shotgun (WGS) entry which is preliminary data.</text>
</comment>
<accession>A0ABQ5U7C6</accession>
<dbReference type="InterPro" id="IPR042099">
    <property type="entry name" value="ANL_N_sf"/>
</dbReference>
<keyword evidence="2" id="KW-0436">Ligase</keyword>
<dbReference type="Gene3D" id="3.40.50.12780">
    <property type="entry name" value="N-terminal domain of ligase-like"/>
    <property type="match status" value="1"/>
</dbReference>
<dbReference type="PANTHER" id="PTHR43845:SF1">
    <property type="entry name" value="BLR5969 PROTEIN"/>
    <property type="match status" value="1"/>
</dbReference>
<reference evidence="2" key="1">
    <citation type="journal article" date="2014" name="Int. J. Syst. Evol. Microbiol.">
        <title>Complete genome of a new Firmicutes species belonging to the dominant human colonic microbiota ('Ruminococcus bicirculans') reveals two chromosomes and a selective capacity to utilize plant glucans.</title>
        <authorList>
            <consortium name="NISC Comparative Sequencing Program"/>
            <person name="Wegmann U."/>
            <person name="Louis P."/>
            <person name="Goesmann A."/>
            <person name="Henrissat B."/>
            <person name="Duncan S.H."/>
            <person name="Flint H.J."/>
        </authorList>
    </citation>
    <scope>NUCLEOTIDE SEQUENCE</scope>
    <source>
        <strain evidence="2">NBRC 103408</strain>
    </source>
</reference>
<evidence type="ECO:0000313" key="2">
    <source>
        <dbReference type="EMBL" id="GLQ07814.1"/>
    </source>
</evidence>
<name>A0ABQ5U7C6_9PROT</name>
<dbReference type="EMBL" id="BSNF01000010">
    <property type="protein sequence ID" value="GLQ07814.1"/>
    <property type="molecule type" value="Genomic_DNA"/>
</dbReference>
<reference evidence="2" key="2">
    <citation type="submission" date="2023-01" db="EMBL/GenBank/DDBJ databases">
        <title>Draft genome sequence of Sneathiella chinensis strain NBRC 103408.</title>
        <authorList>
            <person name="Sun Q."/>
            <person name="Mori K."/>
        </authorList>
    </citation>
    <scope>NUCLEOTIDE SEQUENCE</scope>
    <source>
        <strain evidence="2">NBRC 103408</strain>
    </source>
</reference>
<protein>
    <submittedName>
        <fullName evidence="2">Phenylacetate--CoA ligase</fullName>
    </submittedName>
</protein>
<evidence type="ECO:0000313" key="3">
    <source>
        <dbReference type="Proteomes" id="UP001161409"/>
    </source>
</evidence>
<dbReference type="GO" id="GO:0016874">
    <property type="term" value="F:ligase activity"/>
    <property type="evidence" value="ECO:0007669"/>
    <property type="project" value="UniProtKB-KW"/>
</dbReference>
<organism evidence="2 3">
    <name type="scientific">Sneathiella chinensis</name>
    <dbReference type="NCBI Taxonomy" id="349750"/>
    <lineage>
        <taxon>Bacteria</taxon>
        <taxon>Pseudomonadati</taxon>
        <taxon>Pseudomonadota</taxon>
        <taxon>Alphaproteobacteria</taxon>
        <taxon>Sneathiellales</taxon>
        <taxon>Sneathiellaceae</taxon>
        <taxon>Sneathiella</taxon>
    </lineage>
</organism>
<proteinExistence type="predicted"/>
<dbReference type="Gene3D" id="3.30.300.30">
    <property type="match status" value="1"/>
</dbReference>
<dbReference type="Proteomes" id="UP001161409">
    <property type="component" value="Unassembled WGS sequence"/>
</dbReference>
<dbReference type="InterPro" id="IPR000873">
    <property type="entry name" value="AMP-dep_synth/lig_dom"/>
</dbReference>
<dbReference type="InterPro" id="IPR045851">
    <property type="entry name" value="AMP-bd_C_sf"/>
</dbReference>
<dbReference type="PANTHER" id="PTHR43845">
    <property type="entry name" value="BLR5969 PROTEIN"/>
    <property type="match status" value="1"/>
</dbReference>
<gene>
    <name evidence="2" type="ORF">GCM10007924_30360</name>
</gene>